<evidence type="ECO:0000256" key="4">
    <source>
        <dbReference type="RuleBase" id="RU004514"/>
    </source>
</evidence>
<dbReference type="FunFam" id="3.20.20.10:FF:000007">
    <property type="entry name" value="Pyridoxal phosphate homeostasis protein"/>
    <property type="match status" value="1"/>
</dbReference>
<dbReference type="PANTHER" id="PTHR10146">
    <property type="entry name" value="PROLINE SYNTHETASE CO-TRANSCRIBED BACTERIAL HOMOLOG PROTEIN"/>
    <property type="match status" value="1"/>
</dbReference>
<dbReference type="SUPFAM" id="SSF51419">
    <property type="entry name" value="PLP-binding barrel"/>
    <property type="match status" value="1"/>
</dbReference>
<sequence length="252" mass="27745">MRRIMSEVDIPKALQFVREKIAAASAGLAGPTPRLVAVSKTKPKELVIAAYNEGQRHFGENYIQELVEKANSAEILRDCPDIKWHFIGRLQSNKVPKFPKVPNLFMVETLESQKTAHALNNAWAASGRSPLNVMVQVNTSGEEQKNGIEPKDASQLVKFIVGECPSLKFAGLMTIGMAEHDKSGPNPDFMCLAKCKEELCKEMGFSASDVELSMGMSADFEEAIRMGSTSVRVGSTIFGHRNYPQKNVNSEN</sequence>
<name>A0A131Z3C1_RHIAP</name>
<accession>A0A131Z3C1</accession>
<evidence type="ECO:0000259" key="5">
    <source>
        <dbReference type="Pfam" id="PF01168"/>
    </source>
</evidence>
<dbReference type="CDD" id="cd06822">
    <property type="entry name" value="PLPDE_III_YBL036c_euk"/>
    <property type="match status" value="1"/>
</dbReference>
<dbReference type="HAMAP" id="MF_02087">
    <property type="entry name" value="PLP_homeostasis"/>
    <property type="match status" value="1"/>
</dbReference>
<organism evidence="6">
    <name type="scientific">Rhipicephalus appendiculatus</name>
    <name type="common">Brown ear tick</name>
    <dbReference type="NCBI Taxonomy" id="34631"/>
    <lineage>
        <taxon>Eukaryota</taxon>
        <taxon>Metazoa</taxon>
        <taxon>Ecdysozoa</taxon>
        <taxon>Arthropoda</taxon>
        <taxon>Chelicerata</taxon>
        <taxon>Arachnida</taxon>
        <taxon>Acari</taxon>
        <taxon>Parasitiformes</taxon>
        <taxon>Ixodida</taxon>
        <taxon>Ixodoidea</taxon>
        <taxon>Ixodidae</taxon>
        <taxon>Rhipicephalinae</taxon>
        <taxon>Rhipicephalus</taxon>
        <taxon>Rhipicephalus</taxon>
    </lineage>
</organism>
<protein>
    <recommendedName>
        <fullName evidence="2">Pyridoxal phosphate homeostasis protein</fullName>
        <shortName evidence="2">PLP homeostasis protein</shortName>
    </recommendedName>
</protein>
<reference evidence="6" key="1">
    <citation type="journal article" date="2016" name="Ticks Tick Borne Dis.">
        <title>De novo assembly and annotation of the salivary gland transcriptome of Rhipicephalus appendiculatus male and female ticks during blood feeding.</title>
        <authorList>
            <person name="de Castro M.H."/>
            <person name="de Klerk D."/>
            <person name="Pienaar R."/>
            <person name="Latif A.A."/>
            <person name="Rees D.J."/>
            <person name="Mans B.J."/>
        </authorList>
    </citation>
    <scope>NUCLEOTIDE SEQUENCE</scope>
    <source>
        <tissue evidence="6">Salivary glands</tissue>
    </source>
</reference>
<dbReference type="PIRSF" id="PIRSF004848">
    <property type="entry name" value="YBL036c_PLPDEIII"/>
    <property type="match status" value="1"/>
</dbReference>
<proteinExistence type="inferred from homology"/>
<dbReference type="InterPro" id="IPR029066">
    <property type="entry name" value="PLP-binding_barrel"/>
</dbReference>
<dbReference type="InterPro" id="IPR001608">
    <property type="entry name" value="Ala_racemase_N"/>
</dbReference>
<dbReference type="AlphaFoldDB" id="A0A131Z3C1"/>
<dbReference type="Pfam" id="PF01168">
    <property type="entry name" value="Ala_racemase_N"/>
    <property type="match status" value="1"/>
</dbReference>
<dbReference type="GO" id="GO:0030170">
    <property type="term" value="F:pyridoxal phosphate binding"/>
    <property type="evidence" value="ECO:0007669"/>
    <property type="project" value="UniProtKB-UniRule"/>
</dbReference>
<dbReference type="NCBIfam" id="TIGR00044">
    <property type="entry name" value="YggS family pyridoxal phosphate-dependent enzyme"/>
    <property type="match status" value="1"/>
</dbReference>
<comment type="similarity">
    <text evidence="2 4">Belongs to the pyridoxal phosphate-binding protein YggS/PROSC family.</text>
</comment>
<dbReference type="Gene3D" id="3.20.20.10">
    <property type="entry name" value="Alanine racemase"/>
    <property type="match status" value="1"/>
</dbReference>
<evidence type="ECO:0000256" key="2">
    <source>
        <dbReference type="HAMAP-Rule" id="MF_03225"/>
    </source>
</evidence>
<feature type="modified residue" description="N6-(pyridoxal phosphate)lysine" evidence="2 3">
    <location>
        <position position="40"/>
    </location>
</feature>
<dbReference type="InterPro" id="IPR011078">
    <property type="entry name" value="PyrdxlP_homeostasis"/>
</dbReference>
<dbReference type="PANTHER" id="PTHR10146:SF14">
    <property type="entry name" value="PYRIDOXAL PHOSPHATE HOMEOSTASIS PROTEIN"/>
    <property type="match status" value="1"/>
</dbReference>
<keyword evidence="1 2" id="KW-0663">Pyridoxal phosphate</keyword>
<evidence type="ECO:0000256" key="1">
    <source>
        <dbReference type="ARBA" id="ARBA00022898"/>
    </source>
</evidence>
<feature type="domain" description="Alanine racemase N-terminal" evidence="5">
    <location>
        <begin position="18"/>
        <end position="241"/>
    </location>
</feature>
<dbReference type="EMBL" id="GEDV01003601">
    <property type="protein sequence ID" value="JAP84956.1"/>
    <property type="molecule type" value="Transcribed_RNA"/>
</dbReference>
<comment type="cofactor">
    <cofactor evidence="3">
        <name>pyridoxal 5'-phosphate</name>
        <dbReference type="ChEBI" id="CHEBI:597326"/>
    </cofactor>
</comment>
<evidence type="ECO:0000256" key="3">
    <source>
        <dbReference type="PIRSR" id="PIRSR004848-1"/>
    </source>
</evidence>
<comment type="function">
    <text evidence="2">Pyridoxal 5'-phosphate (PLP)-binding protein, which may be involved in intracellular homeostatic regulation of pyridoxal 5'-phosphate (PLP), the active form of vitamin B6.</text>
</comment>
<evidence type="ECO:0000313" key="6">
    <source>
        <dbReference type="EMBL" id="JAP84956.1"/>
    </source>
</evidence>